<comment type="caution">
    <text evidence="1">The sequence shown here is derived from an EMBL/GenBank/DDBJ whole genome shotgun (WGS) entry which is preliminary data.</text>
</comment>
<evidence type="ECO:0000313" key="1">
    <source>
        <dbReference type="EMBL" id="MBJ6725091.1"/>
    </source>
</evidence>
<keyword evidence="2" id="KW-1185">Reference proteome</keyword>
<evidence type="ECO:0008006" key="3">
    <source>
        <dbReference type="Google" id="ProtNLM"/>
    </source>
</evidence>
<dbReference type="AlphaFoldDB" id="A0A8J7JCN9"/>
<name>A0A8J7JCN9_9BACT</name>
<gene>
    <name evidence="1" type="ORF">JFN93_10260</name>
</gene>
<organism evidence="1 2">
    <name type="scientific">Geomesophilobacter sediminis</name>
    <dbReference type="NCBI Taxonomy" id="2798584"/>
    <lineage>
        <taxon>Bacteria</taxon>
        <taxon>Pseudomonadati</taxon>
        <taxon>Thermodesulfobacteriota</taxon>
        <taxon>Desulfuromonadia</taxon>
        <taxon>Geobacterales</taxon>
        <taxon>Geobacteraceae</taxon>
        <taxon>Geomesophilobacter</taxon>
    </lineage>
</organism>
<reference evidence="1" key="1">
    <citation type="submission" date="2020-12" db="EMBL/GenBank/DDBJ databases">
        <title>Geomonas sp. Red875, isolated from river sediment.</title>
        <authorList>
            <person name="Xu Z."/>
            <person name="Zhang Z."/>
            <person name="Masuda Y."/>
            <person name="Itoh H."/>
            <person name="Senoo K."/>
        </authorList>
    </citation>
    <scope>NUCLEOTIDE SEQUENCE</scope>
    <source>
        <strain evidence="1">Red875</strain>
    </source>
</reference>
<dbReference type="EMBL" id="JAEMHM010000007">
    <property type="protein sequence ID" value="MBJ6725091.1"/>
    <property type="molecule type" value="Genomic_DNA"/>
</dbReference>
<dbReference type="RefSeq" id="WP_199383977.1">
    <property type="nucleotide sequence ID" value="NZ_JAEMHM010000007.1"/>
</dbReference>
<proteinExistence type="predicted"/>
<evidence type="ECO:0000313" key="2">
    <source>
        <dbReference type="Proteomes" id="UP000636888"/>
    </source>
</evidence>
<dbReference type="Proteomes" id="UP000636888">
    <property type="component" value="Unassembled WGS sequence"/>
</dbReference>
<accession>A0A8J7JCN9</accession>
<protein>
    <recommendedName>
        <fullName evidence="3">Fibronectin type-III domain-containing protein</fullName>
    </recommendedName>
</protein>
<sequence>MNAQIPVPTLLNLNSLASLGPAEAVALKNDVIKALTDHPFFKDIPLAPLAAAGTNLEESVRLTSARDHSNIPSRNMHLADVIKELTRIGFHVQLQAMEDESQLHTTALPIAERRTRTLKGGRAALTALTGFEAINLDEPGAALLNADSQADAFGYQFQFTKLDPAVEENWIDDAPVPHRGCKKIVIQGLDSLCRYSFRGRAIGDDGAGPWGKPVTIPVT</sequence>